<keyword evidence="2" id="KW-0812">Transmembrane</keyword>
<dbReference type="Proteomes" id="UP000479000">
    <property type="component" value="Unassembled WGS sequence"/>
</dbReference>
<dbReference type="AlphaFoldDB" id="A0A6H5H255"/>
<accession>A0A6H5H255</accession>
<evidence type="ECO:0000313" key="3">
    <source>
        <dbReference type="EMBL" id="CAB0011161.1"/>
    </source>
</evidence>
<organism evidence="3 4">
    <name type="scientific">Nesidiocoris tenuis</name>
    <dbReference type="NCBI Taxonomy" id="355587"/>
    <lineage>
        <taxon>Eukaryota</taxon>
        <taxon>Metazoa</taxon>
        <taxon>Ecdysozoa</taxon>
        <taxon>Arthropoda</taxon>
        <taxon>Hexapoda</taxon>
        <taxon>Insecta</taxon>
        <taxon>Pterygota</taxon>
        <taxon>Neoptera</taxon>
        <taxon>Paraneoptera</taxon>
        <taxon>Hemiptera</taxon>
        <taxon>Heteroptera</taxon>
        <taxon>Panheteroptera</taxon>
        <taxon>Cimicomorpha</taxon>
        <taxon>Miridae</taxon>
        <taxon>Dicyphina</taxon>
        <taxon>Nesidiocoris</taxon>
    </lineage>
</organism>
<proteinExistence type="predicted"/>
<reference evidence="3 4" key="1">
    <citation type="submission" date="2020-02" db="EMBL/GenBank/DDBJ databases">
        <authorList>
            <person name="Ferguson B K."/>
        </authorList>
    </citation>
    <scope>NUCLEOTIDE SEQUENCE [LARGE SCALE GENOMIC DNA]</scope>
</reference>
<feature type="region of interest" description="Disordered" evidence="1">
    <location>
        <begin position="85"/>
        <end position="125"/>
    </location>
</feature>
<evidence type="ECO:0000256" key="2">
    <source>
        <dbReference type="SAM" id="Phobius"/>
    </source>
</evidence>
<keyword evidence="2" id="KW-1133">Transmembrane helix</keyword>
<feature type="non-terminal residue" evidence="3">
    <location>
        <position position="385"/>
    </location>
</feature>
<protein>
    <submittedName>
        <fullName evidence="3">Uncharacterized protein</fullName>
    </submittedName>
</protein>
<gene>
    <name evidence="3" type="ORF">NTEN_LOCUS16154</name>
</gene>
<dbReference type="OrthoDB" id="6620318at2759"/>
<evidence type="ECO:0000313" key="4">
    <source>
        <dbReference type="Proteomes" id="UP000479000"/>
    </source>
</evidence>
<sequence>MEDVEVFMEDVVVFMVAMEAVAVFTEAVVVFMVAMEALAVLVAAVSMELFAKPLEQRAKQETVARRMAYQWRSLSIVAQVRTQDEETYSSQNDSSAAQEDSNDSASADDNEQSGPVSEADSASSARTLRSNVLSPLVLQGASSIWSPSARQIASPTNANPSNALLNVLSGLLNSPKGNLGKLPLCNLKQLTGVPSGVNTPPSQLNLQRLQSLIALLSSPQALRPCVKFPRPEFIPQPLNPYLPFIPSNPQTFPVPQCNIPGLCEQTSNTNINQIGGPTPVNGPLSCGEDSFIKHVPVVQKIIRQVIETRTRHVPVIKKRIRTVVEPYTSHVPVLEKFARPVEDTIVRTVPVGFCNESKYPIRIKCWIHADEITQFWNVRLCLQSA</sequence>
<evidence type="ECO:0000256" key="1">
    <source>
        <dbReference type="SAM" id="MobiDB-lite"/>
    </source>
</evidence>
<dbReference type="EMBL" id="CADCXU010023783">
    <property type="protein sequence ID" value="CAB0011161.1"/>
    <property type="molecule type" value="Genomic_DNA"/>
</dbReference>
<keyword evidence="2" id="KW-0472">Membrane</keyword>
<keyword evidence="4" id="KW-1185">Reference proteome</keyword>
<feature type="compositionally biased region" description="Acidic residues" evidence="1">
    <location>
        <begin position="100"/>
        <end position="111"/>
    </location>
</feature>
<name>A0A6H5H255_9HEMI</name>
<feature type="transmembrane region" description="Helical" evidence="2">
    <location>
        <begin position="20"/>
        <end position="50"/>
    </location>
</feature>